<sequence>MQELTSKAKKAVLGGYAGAEGIGQLLFEESIIGYATSATEPGGTLLALLVLGLGVSVMYSAAQIDELR</sequence>
<name>M0ICI1_HALVO</name>
<keyword evidence="1" id="KW-1133">Transmembrane helix</keyword>
<gene>
    <name evidence="2" type="ORF">C452_04963</name>
</gene>
<evidence type="ECO:0000313" key="2">
    <source>
        <dbReference type="EMBL" id="ELZ93543.1"/>
    </source>
</evidence>
<dbReference type="EMBL" id="AOLL01000009">
    <property type="protein sequence ID" value="ELZ93543.1"/>
    <property type="molecule type" value="Genomic_DNA"/>
</dbReference>
<dbReference type="AlphaFoldDB" id="M0ICI1"/>
<protein>
    <submittedName>
        <fullName evidence="2">Uncharacterized protein</fullName>
    </submittedName>
</protein>
<organism evidence="2 3">
    <name type="scientific">Haloferax volcanii JCM 10717</name>
    <dbReference type="NCBI Taxonomy" id="1227458"/>
    <lineage>
        <taxon>Archaea</taxon>
        <taxon>Methanobacteriati</taxon>
        <taxon>Methanobacteriota</taxon>
        <taxon>Stenosarchaea group</taxon>
        <taxon>Halobacteria</taxon>
        <taxon>Halobacteriales</taxon>
        <taxon>Haloferacaceae</taxon>
        <taxon>Haloferax</taxon>
    </lineage>
</organism>
<feature type="transmembrane region" description="Helical" evidence="1">
    <location>
        <begin position="43"/>
        <end position="62"/>
    </location>
</feature>
<dbReference type="Proteomes" id="UP000011577">
    <property type="component" value="Unassembled WGS sequence"/>
</dbReference>
<keyword evidence="1" id="KW-0472">Membrane</keyword>
<comment type="caution">
    <text evidence="2">The sequence shown here is derived from an EMBL/GenBank/DDBJ whole genome shotgun (WGS) entry which is preliminary data.</text>
</comment>
<reference evidence="2 3" key="1">
    <citation type="journal article" date="2014" name="PLoS Genet.">
        <title>Phylogenetically driven sequencing of extremely halophilic archaea reveals strategies for static and dynamic osmo-response.</title>
        <authorList>
            <person name="Becker E.A."/>
            <person name="Seitzer P.M."/>
            <person name="Tritt A."/>
            <person name="Larsen D."/>
            <person name="Krusor M."/>
            <person name="Yao A.I."/>
            <person name="Wu D."/>
            <person name="Madern D."/>
            <person name="Eisen J.A."/>
            <person name="Darling A.E."/>
            <person name="Facciotti M.T."/>
        </authorList>
    </citation>
    <scope>NUCLEOTIDE SEQUENCE [LARGE SCALE GENOMIC DNA]</scope>
    <source>
        <strain evidence="2 3">JCM 10717</strain>
    </source>
</reference>
<proteinExistence type="predicted"/>
<evidence type="ECO:0000256" key="1">
    <source>
        <dbReference type="SAM" id="Phobius"/>
    </source>
</evidence>
<dbReference type="PATRIC" id="fig|1227458.3.peg.961"/>
<keyword evidence="1" id="KW-0812">Transmembrane</keyword>
<evidence type="ECO:0000313" key="3">
    <source>
        <dbReference type="Proteomes" id="UP000011577"/>
    </source>
</evidence>
<dbReference type="RefSeq" id="WP_006600407.1">
    <property type="nucleotide sequence ID" value="NZ_AOLL01000009.1"/>
</dbReference>
<accession>M0ICI1</accession>